<organism evidence="2 3">
    <name type="scientific">Spirosoma fluviale</name>
    <dbReference type="NCBI Taxonomy" id="1597977"/>
    <lineage>
        <taxon>Bacteria</taxon>
        <taxon>Pseudomonadati</taxon>
        <taxon>Bacteroidota</taxon>
        <taxon>Cytophagia</taxon>
        <taxon>Cytophagales</taxon>
        <taxon>Cytophagaceae</taxon>
        <taxon>Spirosoma</taxon>
    </lineage>
</organism>
<sequence>MRLTPAQLTAIDQHLRKENWLLNEDLITELTDHYINGISDRLASGTAFDVALREIHTGFGGRKGLLKMEEDYQVQSYRKHAQLEWQLIRSFMDGSKRPITVGLFVGLYIVNTYFGAEDMVKTGLAVGFLFVTASVLVSIAKSIFFFYQNRHEVSQAVMQPSSPVFIAVYLLSVSLLLFNKYGLATYGLSLPASVILSLRTLLETLCLVYYAAIVLSLKQVLRKSLYSRLPKSA</sequence>
<feature type="transmembrane region" description="Helical" evidence="1">
    <location>
        <begin position="201"/>
        <end position="221"/>
    </location>
</feature>
<dbReference type="RefSeq" id="WP_097126761.1">
    <property type="nucleotide sequence ID" value="NZ_OCNH01000002.1"/>
</dbReference>
<dbReference type="AlphaFoldDB" id="A0A286G3Q5"/>
<name>A0A286G3Q5_9BACT</name>
<keyword evidence="3" id="KW-1185">Reference proteome</keyword>
<gene>
    <name evidence="2" type="ORF">SAMN06269250_3185</name>
</gene>
<keyword evidence="1" id="KW-0472">Membrane</keyword>
<dbReference type="OrthoDB" id="949201at2"/>
<feature type="transmembrane region" description="Helical" evidence="1">
    <location>
        <begin position="99"/>
        <end position="116"/>
    </location>
</feature>
<accession>A0A286G3Q5</accession>
<protein>
    <submittedName>
        <fullName evidence="2">Uncharacterized protein</fullName>
    </submittedName>
</protein>
<dbReference type="EMBL" id="OCNH01000002">
    <property type="protein sequence ID" value="SOD89769.1"/>
    <property type="molecule type" value="Genomic_DNA"/>
</dbReference>
<evidence type="ECO:0000313" key="2">
    <source>
        <dbReference type="EMBL" id="SOD89769.1"/>
    </source>
</evidence>
<evidence type="ECO:0000256" key="1">
    <source>
        <dbReference type="SAM" id="Phobius"/>
    </source>
</evidence>
<reference evidence="3" key="1">
    <citation type="submission" date="2017-09" db="EMBL/GenBank/DDBJ databases">
        <authorList>
            <person name="Varghese N."/>
            <person name="Submissions S."/>
        </authorList>
    </citation>
    <scope>NUCLEOTIDE SEQUENCE [LARGE SCALE GENOMIC DNA]</scope>
    <source>
        <strain evidence="3">DSM 29961</strain>
    </source>
</reference>
<proteinExistence type="predicted"/>
<feature type="transmembrane region" description="Helical" evidence="1">
    <location>
        <begin position="122"/>
        <end position="144"/>
    </location>
</feature>
<evidence type="ECO:0000313" key="3">
    <source>
        <dbReference type="Proteomes" id="UP000219452"/>
    </source>
</evidence>
<keyword evidence="1" id="KW-0812">Transmembrane</keyword>
<feature type="transmembrane region" description="Helical" evidence="1">
    <location>
        <begin position="164"/>
        <end position="181"/>
    </location>
</feature>
<dbReference type="Proteomes" id="UP000219452">
    <property type="component" value="Unassembled WGS sequence"/>
</dbReference>
<keyword evidence="1" id="KW-1133">Transmembrane helix</keyword>